<comment type="subcellular location">
    <subcellularLocation>
        <location evidence="1">Membrane</location>
        <topology evidence="1">Multi-pass membrane protein</topology>
    </subcellularLocation>
</comment>
<evidence type="ECO:0000256" key="4">
    <source>
        <dbReference type="ARBA" id="ARBA00022679"/>
    </source>
</evidence>
<gene>
    <name evidence="9" type="ORF">LSH36_3025g00000</name>
</gene>
<name>A0AAD9IR02_9ANNE</name>
<comment type="caution">
    <text evidence="9">The sequence shown here is derived from an EMBL/GenBank/DDBJ whole genome shotgun (WGS) entry which is preliminary data.</text>
</comment>
<evidence type="ECO:0000256" key="3">
    <source>
        <dbReference type="ARBA" id="ARBA00022676"/>
    </source>
</evidence>
<keyword evidence="10" id="KW-1185">Reference proteome</keyword>
<accession>A0AAD9IR02</accession>
<evidence type="ECO:0000256" key="1">
    <source>
        <dbReference type="ARBA" id="ARBA00004141"/>
    </source>
</evidence>
<evidence type="ECO:0000256" key="6">
    <source>
        <dbReference type="ARBA" id="ARBA00022989"/>
    </source>
</evidence>
<protein>
    <submittedName>
        <fullName evidence="9">Uncharacterized protein</fullName>
    </submittedName>
</protein>
<dbReference type="InterPro" id="IPR018732">
    <property type="entry name" value="Dpy-19/Dpy-19-like"/>
</dbReference>
<evidence type="ECO:0000256" key="8">
    <source>
        <dbReference type="SAM" id="Phobius"/>
    </source>
</evidence>
<keyword evidence="7 8" id="KW-0472">Membrane</keyword>
<evidence type="ECO:0000313" key="10">
    <source>
        <dbReference type="Proteomes" id="UP001208570"/>
    </source>
</evidence>
<keyword evidence="4" id="KW-0808">Transferase</keyword>
<dbReference type="GO" id="GO:0000030">
    <property type="term" value="F:mannosyltransferase activity"/>
    <property type="evidence" value="ECO:0007669"/>
    <property type="project" value="TreeGrafter"/>
</dbReference>
<keyword evidence="6 8" id="KW-1133">Transmembrane helix</keyword>
<proteinExistence type="inferred from homology"/>
<sequence>MFLATFLFAITWQFNQFILLLQAMAMFGAWLLHIIPQNKVITVYIVEMIVMFVVSLKQFGNTLILTGLFITITDTFPLNV</sequence>
<dbReference type="EMBL" id="JAODUP010003039">
    <property type="protein sequence ID" value="KAK2138440.1"/>
    <property type="molecule type" value="Genomic_DNA"/>
</dbReference>
<evidence type="ECO:0000256" key="2">
    <source>
        <dbReference type="ARBA" id="ARBA00008744"/>
    </source>
</evidence>
<feature type="transmembrane region" description="Helical" evidence="8">
    <location>
        <begin position="44"/>
        <end position="72"/>
    </location>
</feature>
<evidence type="ECO:0000313" key="9">
    <source>
        <dbReference type="EMBL" id="KAK2138440.1"/>
    </source>
</evidence>
<comment type="similarity">
    <text evidence="2">Belongs to the dpy-19 family.</text>
</comment>
<dbReference type="GO" id="GO:0005637">
    <property type="term" value="C:nuclear inner membrane"/>
    <property type="evidence" value="ECO:0007669"/>
    <property type="project" value="TreeGrafter"/>
</dbReference>
<evidence type="ECO:0000256" key="5">
    <source>
        <dbReference type="ARBA" id="ARBA00022692"/>
    </source>
</evidence>
<keyword evidence="3" id="KW-0328">Glycosyltransferase</keyword>
<dbReference type="AlphaFoldDB" id="A0AAD9IR02"/>
<dbReference type="Pfam" id="PF10034">
    <property type="entry name" value="Dpy19"/>
    <property type="match status" value="1"/>
</dbReference>
<dbReference type="Proteomes" id="UP001208570">
    <property type="component" value="Unassembled WGS sequence"/>
</dbReference>
<dbReference type="PANTHER" id="PTHR31488">
    <property type="entry name" value="DPY-19-LIKE 1, LIKE (H. SAPIENS)"/>
    <property type="match status" value="1"/>
</dbReference>
<dbReference type="PANTHER" id="PTHR31488:SF3">
    <property type="entry name" value="C-MANNOSYLTRANSFERASE DPY19L3"/>
    <property type="match status" value="1"/>
</dbReference>
<organism evidence="9 10">
    <name type="scientific">Paralvinella palmiformis</name>
    <dbReference type="NCBI Taxonomy" id="53620"/>
    <lineage>
        <taxon>Eukaryota</taxon>
        <taxon>Metazoa</taxon>
        <taxon>Spiralia</taxon>
        <taxon>Lophotrochozoa</taxon>
        <taxon>Annelida</taxon>
        <taxon>Polychaeta</taxon>
        <taxon>Sedentaria</taxon>
        <taxon>Canalipalpata</taxon>
        <taxon>Terebellida</taxon>
        <taxon>Terebelliformia</taxon>
        <taxon>Alvinellidae</taxon>
        <taxon>Paralvinella</taxon>
    </lineage>
</organism>
<keyword evidence="5 8" id="KW-0812">Transmembrane</keyword>
<evidence type="ECO:0000256" key="7">
    <source>
        <dbReference type="ARBA" id="ARBA00023136"/>
    </source>
</evidence>
<reference evidence="9" key="1">
    <citation type="journal article" date="2023" name="Mol. Biol. Evol.">
        <title>Third-Generation Sequencing Reveals the Adaptive Role of the Epigenome in Three Deep-Sea Polychaetes.</title>
        <authorList>
            <person name="Perez M."/>
            <person name="Aroh O."/>
            <person name="Sun Y."/>
            <person name="Lan Y."/>
            <person name="Juniper S.K."/>
            <person name="Young C.R."/>
            <person name="Angers B."/>
            <person name="Qian P.Y."/>
        </authorList>
    </citation>
    <scope>NUCLEOTIDE SEQUENCE</scope>
    <source>
        <strain evidence="9">P08H-3</strain>
    </source>
</reference>
<feature type="transmembrane region" description="Helical" evidence="8">
    <location>
        <begin position="6"/>
        <end position="32"/>
    </location>
</feature>